<dbReference type="RefSeq" id="WP_188511715.1">
    <property type="nucleotide sequence ID" value="NZ_BMGB01000002.1"/>
</dbReference>
<dbReference type="EMBL" id="BMGB01000002">
    <property type="protein sequence ID" value="GGB14713.1"/>
    <property type="molecule type" value="Genomic_DNA"/>
</dbReference>
<dbReference type="PANTHER" id="PTHR48228">
    <property type="entry name" value="SUCCINYL-COA--D-CITRAMALATE COA-TRANSFERASE"/>
    <property type="match status" value="1"/>
</dbReference>
<gene>
    <name evidence="2" type="ORF">GCM10010979_31640</name>
</gene>
<dbReference type="PANTHER" id="PTHR48228:SF4">
    <property type="entry name" value="BLR3030 PROTEIN"/>
    <property type="match status" value="1"/>
</dbReference>
<comment type="caution">
    <text evidence="2">The sequence shown here is derived from an EMBL/GenBank/DDBJ whole genome shotgun (WGS) entry which is preliminary data.</text>
</comment>
<dbReference type="SUPFAM" id="SSF89796">
    <property type="entry name" value="CoA-transferase family III (CaiB/BaiF)"/>
    <property type="match status" value="2"/>
</dbReference>
<organism evidence="2 3">
    <name type="scientific">Conyzicola nivalis</name>
    <dbReference type="NCBI Taxonomy" id="1477021"/>
    <lineage>
        <taxon>Bacteria</taxon>
        <taxon>Bacillati</taxon>
        <taxon>Actinomycetota</taxon>
        <taxon>Actinomycetes</taxon>
        <taxon>Micrococcales</taxon>
        <taxon>Microbacteriaceae</taxon>
        <taxon>Conyzicola</taxon>
    </lineage>
</organism>
<reference evidence="2" key="2">
    <citation type="submission" date="2020-09" db="EMBL/GenBank/DDBJ databases">
        <authorList>
            <person name="Sun Q."/>
            <person name="Zhou Y."/>
        </authorList>
    </citation>
    <scope>NUCLEOTIDE SEQUENCE</scope>
    <source>
        <strain evidence="2">CGMCC 1.12813</strain>
    </source>
</reference>
<dbReference type="Pfam" id="PF02515">
    <property type="entry name" value="CoA_transf_3"/>
    <property type="match status" value="1"/>
</dbReference>
<dbReference type="Gene3D" id="3.40.50.10540">
    <property type="entry name" value="Crotonobetainyl-coa:carnitine coa-transferase, domain 1"/>
    <property type="match status" value="1"/>
</dbReference>
<dbReference type="InterPro" id="IPR003673">
    <property type="entry name" value="CoA-Trfase_fam_III"/>
</dbReference>
<accession>A0A916ST81</accession>
<protein>
    <submittedName>
        <fullName evidence="2">Coa transferase caib/baif family protein</fullName>
    </submittedName>
</protein>
<reference evidence="2" key="1">
    <citation type="journal article" date="2014" name="Int. J. Syst. Evol. Microbiol.">
        <title>Complete genome sequence of Corynebacterium casei LMG S-19264T (=DSM 44701T), isolated from a smear-ripened cheese.</title>
        <authorList>
            <consortium name="US DOE Joint Genome Institute (JGI-PGF)"/>
            <person name="Walter F."/>
            <person name="Albersmeier A."/>
            <person name="Kalinowski J."/>
            <person name="Ruckert C."/>
        </authorList>
    </citation>
    <scope>NUCLEOTIDE SEQUENCE</scope>
    <source>
        <strain evidence="2">CGMCC 1.12813</strain>
    </source>
</reference>
<dbReference type="InterPro" id="IPR023606">
    <property type="entry name" value="CoA-Trfase_III_dom_1_sf"/>
</dbReference>
<feature type="compositionally biased region" description="Polar residues" evidence="1">
    <location>
        <begin position="399"/>
        <end position="411"/>
    </location>
</feature>
<feature type="region of interest" description="Disordered" evidence="1">
    <location>
        <begin position="387"/>
        <end position="416"/>
    </location>
</feature>
<evidence type="ECO:0000313" key="3">
    <source>
        <dbReference type="Proteomes" id="UP000606922"/>
    </source>
</evidence>
<proteinExistence type="predicted"/>
<name>A0A916ST81_9MICO</name>
<keyword evidence="2" id="KW-0808">Transferase</keyword>
<sequence>MTEDDLVETFAAALGLQTVPYAFTGSGGLESAFAVSEFAAAAVATAGIAASRLSDDPAPVTVDRGLAAAWFGAALMPVAWQLPSPWDALAGDYASADGWIRLHTNAPRHRAAALAVLGTPAERSAVEAAVAAWAGDELERAVVSAGGCAAVIRSPEEWARHPQGIAVASEPLVGWTSGGFAAARENWRPTGERPLAGLRVLDLTRVIAGPVATRFLASLGADVLRVDPPDWDEPAIMPEMTLGKRAARIDATTTVGRDALERLVAHSDVLVHGYRPGALDDLVSPERRRDLRPGLIEVSLDAYGWRGPWSARRGFDSLVQMSSGIAEAGMHWAEADRPTPLPVQALDHATGYLAAAAALVAIGRMRRESVSSSARLSLARTALELPRSLSPSKGDHSQALRQAQGPTTRITTPWGPADLLASPLTVGDIAFNYERGPTELGSDEPRW</sequence>
<evidence type="ECO:0000313" key="2">
    <source>
        <dbReference type="EMBL" id="GGB14713.1"/>
    </source>
</evidence>
<dbReference type="InterPro" id="IPR050509">
    <property type="entry name" value="CoA-transferase_III"/>
</dbReference>
<dbReference type="Proteomes" id="UP000606922">
    <property type="component" value="Unassembled WGS sequence"/>
</dbReference>
<evidence type="ECO:0000256" key="1">
    <source>
        <dbReference type="SAM" id="MobiDB-lite"/>
    </source>
</evidence>
<keyword evidence="3" id="KW-1185">Reference proteome</keyword>
<dbReference type="AlphaFoldDB" id="A0A916ST81"/>
<dbReference type="GO" id="GO:0016740">
    <property type="term" value="F:transferase activity"/>
    <property type="evidence" value="ECO:0007669"/>
    <property type="project" value="UniProtKB-KW"/>
</dbReference>